<accession>A0ABW3Q651</accession>
<reference evidence="3" key="1">
    <citation type="journal article" date="2019" name="Int. J. Syst. Evol. Microbiol.">
        <title>The Global Catalogue of Microorganisms (GCM) 10K type strain sequencing project: providing services to taxonomists for standard genome sequencing and annotation.</title>
        <authorList>
            <consortium name="The Broad Institute Genomics Platform"/>
            <consortium name="The Broad Institute Genome Sequencing Center for Infectious Disease"/>
            <person name="Wu L."/>
            <person name="Ma J."/>
        </authorList>
    </citation>
    <scope>NUCLEOTIDE SEQUENCE [LARGE SCALE GENOMIC DNA]</scope>
    <source>
        <strain evidence="3">CCUG 55608</strain>
    </source>
</reference>
<protein>
    <submittedName>
        <fullName evidence="2">Uncharacterized protein</fullName>
    </submittedName>
</protein>
<feature type="region of interest" description="Disordered" evidence="1">
    <location>
        <begin position="44"/>
        <end position="63"/>
    </location>
</feature>
<name>A0ABW3Q651_9BACT</name>
<dbReference type="RefSeq" id="WP_265990891.1">
    <property type="nucleotide sequence ID" value="NZ_CP110973.1"/>
</dbReference>
<dbReference type="Proteomes" id="UP001597116">
    <property type="component" value="Unassembled WGS sequence"/>
</dbReference>
<gene>
    <name evidence="2" type="ORF">ACFQ4C_18115</name>
</gene>
<proteinExistence type="predicted"/>
<keyword evidence="3" id="KW-1185">Reference proteome</keyword>
<evidence type="ECO:0000313" key="3">
    <source>
        <dbReference type="Proteomes" id="UP001597116"/>
    </source>
</evidence>
<dbReference type="EMBL" id="JBHTLP010000011">
    <property type="protein sequence ID" value="MFD1143048.1"/>
    <property type="molecule type" value="Genomic_DNA"/>
</dbReference>
<evidence type="ECO:0000256" key="1">
    <source>
        <dbReference type="SAM" id="MobiDB-lite"/>
    </source>
</evidence>
<evidence type="ECO:0000313" key="2">
    <source>
        <dbReference type="EMBL" id="MFD1143048.1"/>
    </source>
</evidence>
<sequence>MNYSDLDINAKINLKAALRAWAKYSVDHFQDELDKKVYRSKVLTRKKGGRDSKGRFTSAPPRRSGALRKSWWTSVQGDRVTLLFLQYGRYVDMGVGKGVSHTDRVVSRLIRDDAPGRRRKPWYSKRKGYEIRRLREILTQMHVSIPVDAIENALTFSVNLSV</sequence>
<organism evidence="2 3">
    <name type="scientific">Larkinella insperata</name>
    <dbReference type="NCBI Taxonomy" id="332158"/>
    <lineage>
        <taxon>Bacteria</taxon>
        <taxon>Pseudomonadati</taxon>
        <taxon>Bacteroidota</taxon>
        <taxon>Cytophagia</taxon>
        <taxon>Cytophagales</taxon>
        <taxon>Spirosomataceae</taxon>
        <taxon>Larkinella</taxon>
    </lineage>
</organism>
<comment type="caution">
    <text evidence="2">The sequence shown here is derived from an EMBL/GenBank/DDBJ whole genome shotgun (WGS) entry which is preliminary data.</text>
</comment>